<comment type="caution">
    <text evidence="2">The sequence shown here is derived from an EMBL/GenBank/DDBJ whole genome shotgun (WGS) entry which is preliminary data.</text>
</comment>
<keyword evidence="1" id="KW-0812">Transmembrane</keyword>
<dbReference type="EMBL" id="JAZDWU010000005">
    <property type="protein sequence ID" value="KAL0001763.1"/>
    <property type="molecule type" value="Genomic_DNA"/>
</dbReference>
<evidence type="ECO:0000256" key="1">
    <source>
        <dbReference type="SAM" id="Phobius"/>
    </source>
</evidence>
<keyword evidence="1" id="KW-1133">Transmembrane helix</keyword>
<evidence type="ECO:0000313" key="2">
    <source>
        <dbReference type="EMBL" id="KAL0001763.1"/>
    </source>
</evidence>
<evidence type="ECO:0000313" key="3">
    <source>
        <dbReference type="Proteomes" id="UP001459277"/>
    </source>
</evidence>
<organism evidence="2 3">
    <name type="scientific">Lithocarpus litseifolius</name>
    <dbReference type="NCBI Taxonomy" id="425828"/>
    <lineage>
        <taxon>Eukaryota</taxon>
        <taxon>Viridiplantae</taxon>
        <taxon>Streptophyta</taxon>
        <taxon>Embryophyta</taxon>
        <taxon>Tracheophyta</taxon>
        <taxon>Spermatophyta</taxon>
        <taxon>Magnoliopsida</taxon>
        <taxon>eudicotyledons</taxon>
        <taxon>Gunneridae</taxon>
        <taxon>Pentapetalae</taxon>
        <taxon>rosids</taxon>
        <taxon>fabids</taxon>
        <taxon>Fagales</taxon>
        <taxon>Fagaceae</taxon>
        <taxon>Lithocarpus</taxon>
    </lineage>
</organism>
<dbReference type="Proteomes" id="UP001459277">
    <property type="component" value="Unassembled WGS sequence"/>
</dbReference>
<protein>
    <submittedName>
        <fullName evidence="2">Uncharacterized protein</fullName>
    </submittedName>
</protein>
<proteinExistence type="predicted"/>
<keyword evidence="1" id="KW-0472">Membrane</keyword>
<accession>A0AAW2CWC0</accession>
<reference evidence="2 3" key="1">
    <citation type="submission" date="2024-01" db="EMBL/GenBank/DDBJ databases">
        <title>A telomere-to-telomere, gap-free genome of sweet tea (Lithocarpus litseifolius).</title>
        <authorList>
            <person name="Zhou J."/>
        </authorList>
    </citation>
    <scope>NUCLEOTIDE SEQUENCE [LARGE SCALE GENOMIC DNA]</scope>
    <source>
        <strain evidence="2">Zhou-2022a</strain>
        <tissue evidence="2">Leaf</tissue>
    </source>
</reference>
<dbReference type="AlphaFoldDB" id="A0AAW2CWC0"/>
<feature type="transmembrane region" description="Helical" evidence="1">
    <location>
        <begin position="45"/>
        <end position="62"/>
    </location>
</feature>
<sequence length="74" mass="8167">MKNREISANPKKMPLGEMSGDKESCFCGVETELNDDMTLLLSHNLSSAGFGFVVATLVRIIAHRDRVQTITARD</sequence>
<name>A0AAW2CWC0_9ROSI</name>
<keyword evidence="3" id="KW-1185">Reference proteome</keyword>
<gene>
    <name evidence="2" type="ORF">SO802_015544</name>
</gene>